<feature type="transmembrane region" description="Helical" evidence="12">
    <location>
        <begin position="110"/>
        <end position="136"/>
    </location>
</feature>
<feature type="region of interest" description="Disordered" evidence="11">
    <location>
        <begin position="69"/>
        <end position="104"/>
    </location>
</feature>
<evidence type="ECO:0000256" key="10">
    <source>
        <dbReference type="ARBA" id="ARBA00023136"/>
    </source>
</evidence>
<dbReference type="Proteomes" id="UP000677228">
    <property type="component" value="Unassembled WGS sequence"/>
</dbReference>
<reference evidence="13" key="1">
    <citation type="submission" date="2021-02" db="EMBL/GenBank/DDBJ databases">
        <authorList>
            <person name="Nowell W R."/>
        </authorList>
    </citation>
    <scope>NUCLEOTIDE SEQUENCE</scope>
</reference>
<comment type="subcellular location">
    <subcellularLocation>
        <location evidence="1">Mitochondrion inner membrane</location>
        <topology evidence="1">Single-pass membrane protein</topology>
    </subcellularLocation>
</comment>
<keyword evidence="10 12" id="KW-0472">Membrane</keyword>
<keyword evidence="3" id="KW-0813">Transport</keyword>
<proteinExistence type="inferred from homology"/>
<organism evidence="13 17">
    <name type="scientific">Didymodactylos carnosus</name>
    <dbReference type="NCBI Taxonomy" id="1234261"/>
    <lineage>
        <taxon>Eukaryota</taxon>
        <taxon>Metazoa</taxon>
        <taxon>Spiralia</taxon>
        <taxon>Gnathifera</taxon>
        <taxon>Rotifera</taxon>
        <taxon>Eurotatoria</taxon>
        <taxon>Bdelloidea</taxon>
        <taxon>Philodinida</taxon>
        <taxon>Philodinidae</taxon>
        <taxon>Didymodactylos</taxon>
    </lineage>
</organism>
<evidence type="ECO:0000256" key="5">
    <source>
        <dbReference type="ARBA" id="ARBA00022692"/>
    </source>
</evidence>
<keyword evidence="9" id="KW-0496">Mitochondrion</keyword>
<keyword evidence="5 12" id="KW-0812">Transmembrane</keyword>
<evidence type="ECO:0000256" key="2">
    <source>
        <dbReference type="ARBA" id="ARBA00007856"/>
    </source>
</evidence>
<keyword evidence="6" id="KW-0999">Mitochondrion inner membrane</keyword>
<evidence type="ECO:0000313" key="16">
    <source>
        <dbReference type="EMBL" id="CAF3640413.1"/>
    </source>
</evidence>
<keyword evidence="4" id="KW-0679">Respiratory chain</keyword>
<feature type="compositionally biased region" description="Polar residues" evidence="11">
    <location>
        <begin position="69"/>
        <end position="88"/>
    </location>
</feature>
<dbReference type="GO" id="GO:0045275">
    <property type="term" value="C:respiratory chain complex III"/>
    <property type="evidence" value="ECO:0007669"/>
    <property type="project" value="InterPro"/>
</dbReference>
<sequence length="175" mass="19672">MGTGTMRNPYGDTFNDITIDLRGGDDASGNNYRENGYDVDSTSAASFIARQSRYSAYPQVRPTNPLYASQSTLKTQPSNRQSSSQTSAALVARRQKFNPQEPRRPSDWRWFAILCIILFFPTGVIALTIGVGVFGYERGIEKATNYIWERNNRGKLWKEVQPSFVPKADDDAEDT</sequence>
<dbReference type="AlphaFoldDB" id="A0A813P0K4"/>
<keyword evidence="7" id="KW-0249">Electron transport</keyword>
<evidence type="ECO:0000256" key="4">
    <source>
        <dbReference type="ARBA" id="ARBA00022660"/>
    </source>
</evidence>
<dbReference type="EMBL" id="CAJOBC010000050">
    <property type="protein sequence ID" value="CAF3526224.1"/>
    <property type="molecule type" value="Genomic_DNA"/>
</dbReference>
<evidence type="ECO:0000256" key="6">
    <source>
        <dbReference type="ARBA" id="ARBA00022792"/>
    </source>
</evidence>
<dbReference type="OrthoDB" id="44067at2759"/>
<evidence type="ECO:0000256" key="8">
    <source>
        <dbReference type="ARBA" id="ARBA00022989"/>
    </source>
</evidence>
<evidence type="ECO:0000313" key="17">
    <source>
        <dbReference type="Proteomes" id="UP000663829"/>
    </source>
</evidence>
<evidence type="ECO:0000313" key="13">
    <source>
        <dbReference type="EMBL" id="CAF0747221.1"/>
    </source>
</evidence>
<protein>
    <recommendedName>
        <fullName evidence="18">Transmembrane protein</fullName>
    </recommendedName>
</protein>
<dbReference type="Gene3D" id="1.20.5.260">
    <property type="entry name" value="Cytochrome b-c1 complex subunit 9"/>
    <property type="match status" value="1"/>
</dbReference>
<evidence type="ECO:0000313" key="15">
    <source>
        <dbReference type="EMBL" id="CAF3526224.1"/>
    </source>
</evidence>
<keyword evidence="17" id="KW-1185">Reference proteome</keyword>
<evidence type="ECO:0000256" key="12">
    <source>
        <dbReference type="SAM" id="Phobius"/>
    </source>
</evidence>
<dbReference type="EMBL" id="CAJNOK010002332">
    <property type="protein sequence ID" value="CAF0855313.1"/>
    <property type="molecule type" value="Genomic_DNA"/>
</dbReference>
<comment type="caution">
    <text evidence="13">The sequence shown here is derived from an EMBL/GenBank/DDBJ whole genome shotgun (WGS) entry which is preliminary data.</text>
</comment>
<dbReference type="GO" id="GO:0005743">
    <property type="term" value="C:mitochondrial inner membrane"/>
    <property type="evidence" value="ECO:0007669"/>
    <property type="project" value="UniProtKB-SubCell"/>
</dbReference>
<keyword evidence="8 12" id="KW-1133">Transmembrane helix</keyword>
<dbReference type="Proteomes" id="UP000663829">
    <property type="component" value="Unassembled WGS sequence"/>
</dbReference>
<evidence type="ECO:0000256" key="9">
    <source>
        <dbReference type="ARBA" id="ARBA00023128"/>
    </source>
</evidence>
<evidence type="ECO:0008006" key="18">
    <source>
        <dbReference type="Google" id="ProtNLM"/>
    </source>
</evidence>
<accession>A0A813P0K4</accession>
<evidence type="ECO:0000256" key="11">
    <source>
        <dbReference type="SAM" id="MobiDB-lite"/>
    </source>
</evidence>
<evidence type="ECO:0000313" key="14">
    <source>
        <dbReference type="EMBL" id="CAF0855313.1"/>
    </source>
</evidence>
<name>A0A813P0K4_9BILA</name>
<dbReference type="Proteomes" id="UP000681722">
    <property type="component" value="Unassembled WGS sequence"/>
</dbReference>
<dbReference type="Proteomes" id="UP000682733">
    <property type="component" value="Unassembled WGS sequence"/>
</dbReference>
<dbReference type="EMBL" id="CAJNOQ010000050">
    <property type="protein sequence ID" value="CAF0747221.1"/>
    <property type="molecule type" value="Genomic_DNA"/>
</dbReference>
<dbReference type="GO" id="GO:0006122">
    <property type="term" value="P:mitochondrial electron transport, ubiquinol to cytochrome c"/>
    <property type="evidence" value="ECO:0007669"/>
    <property type="project" value="InterPro"/>
</dbReference>
<comment type="similarity">
    <text evidence="2">Belongs to the UQCR10/QCR9 family.</text>
</comment>
<evidence type="ECO:0000256" key="3">
    <source>
        <dbReference type="ARBA" id="ARBA00022448"/>
    </source>
</evidence>
<evidence type="ECO:0000256" key="7">
    <source>
        <dbReference type="ARBA" id="ARBA00022982"/>
    </source>
</evidence>
<evidence type="ECO:0000256" key="1">
    <source>
        <dbReference type="ARBA" id="ARBA00004434"/>
    </source>
</evidence>
<dbReference type="SUPFAM" id="SSF81514">
    <property type="entry name" value="Subunit X (non-heme 7 kDa protein) of cytochrome bc1 complex (Ubiquinol-cytochrome c reductase)"/>
    <property type="match status" value="1"/>
</dbReference>
<gene>
    <name evidence="13" type="ORF">GPM918_LOCUS614</name>
    <name evidence="14" type="ORF">OVA965_LOCUS7357</name>
    <name evidence="15" type="ORF">SRO942_LOCUS615</name>
    <name evidence="16" type="ORF">TMI583_LOCUS7352</name>
</gene>
<dbReference type="Pfam" id="PF05365">
    <property type="entry name" value="UCR_UQCRX_QCR9"/>
    <property type="match status" value="1"/>
</dbReference>
<dbReference type="InterPro" id="IPR008027">
    <property type="entry name" value="QCR9"/>
</dbReference>
<dbReference type="EMBL" id="CAJOBA010002332">
    <property type="protein sequence ID" value="CAF3640413.1"/>
    <property type="molecule type" value="Genomic_DNA"/>
</dbReference>
<dbReference type="InterPro" id="IPR036656">
    <property type="entry name" value="QCR9_sf"/>
</dbReference>